<keyword evidence="12" id="KW-0732">Signal</keyword>
<dbReference type="GO" id="GO:0051072">
    <property type="term" value="P:4,6-pyruvylated galactose residue biosynthetic process"/>
    <property type="evidence" value="ECO:0007669"/>
    <property type="project" value="TreeGrafter"/>
</dbReference>
<feature type="compositionally biased region" description="Basic and acidic residues" evidence="11">
    <location>
        <begin position="60"/>
        <end position="73"/>
    </location>
</feature>
<evidence type="ECO:0000256" key="9">
    <source>
        <dbReference type="ARBA" id="ARBA00023136"/>
    </source>
</evidence>
<keyword evidence="5" id="KW-0812">Transmembrane</keyword>
<dbReference type="InterPro" id="IPR002659">
    <property type="entry name" value="Glyco_trans_31"/>
</dbReference>
<keyword evidence="9" id="KW-0472">Membrane</keyword>
<evidence type="ECO:0000256" key="4">
    <source>
        <dbReference type="ARBA" id="ARBA00022679"/>
    </source>
</evidence>
<comment type="similarity">
    <text evidence="2 10">Belongs to the glycosyltransferase 31 family.</text>
</comment>
<keyword evidence="6" id="KW-0735">Signal-anchor</keyword>
<gene>
    <name evidence="13" type="ORF">PhCBS80983_g00803</name>
</gene>
<protein>
    <recommendedName>
        <fullName evidence="10">Hexosyltransferase</fullName>
        <ecNumber evidence="10">2.4.1.-</ecNumber>
    </recommendedName>
</protein>
<keyword evidence="8 10" id="KW-0333">Golgi apparatus</keyword>
<dbReference type="GO" id="GO:0016758">
    <property type="term" value="F:hexosyltransferase activity"/>
    <property type="evidence" value="ECO:0007669"/>
    <property type="project" value="InterPro"/>
</dbReference>
<dbReference type="Gene3D" id="3.90.550.50">
    <property type="match status" value="1"/>
</dbReference>
<keyword evidence="3 10" id="KW-0328">Glycosyltransferase</keyword>
<keyword evidence="7" id="KW-1133">Transmembrane helix</keyword>
<proteinExistence type="inferred from homology"/>
<evidence type="ECO:0000313" key="14">
    <source>
        <dbReference type="Proteomes" id="UP000318582"/>
    </source>
</evidence>
<dbReference type="STRING" id="109895.A0A507EF53"/>
<dbReference type="GO" id="GO:0000139">
    <property type="term" value="C:Golgi membrane"/>
    <property type="evidence" value="ECO:0007669"/>
    <property type="project" value="UniProtKB-SubCell"/>
</dbReference>
<evidence type="ECO:0000256" key="12">
    <source>
        <dbReference type="SAM" id="SignalP"/>
    </source>
</evidence>
<feature type="chain" id="PRO_5021496994" description="Hexosyltransferase" evidence="12">
    <location>
        <begin position="29"/>
        <end position="310"/>
    </location>
</feature>
<dbReference type="EMBL" id="QEAQ01000005">
    <property type="protein sequence ID" value="TPX61886.1"/>
    <property type="molecule type" value="Genomic_DNA"/>
</dbReference>
<organism evidence="13 14">
    <name type="scientific">Powellomyces hirtus</name>
    <dbReference type="NCBI Taxonomy" id="109895"/>
    <lineage>
        <taxon>Eukaryota</taxon>
        <taxon>Fungi</taxon>
        <taxon>Fungi incertae sedis</taxon>
        <taxon>Chytridiomycota</taxon>
        <taxon>Chytridiomycota incertae sedis</taxon>
        <taxon>Chytridiomycetes</taxon>
        <taxon>Spizellomycetales</taxon>
        <taxon>Powellomycetaceae</taxon>
        <taxon>Powellomyces</taxon>
    </lineage>
</organism>
<feature type="region of interest" description="Disordered" evidence="11">
    <location>
        <begin position="60"/>
        <end position="81"/>
    </location>
</feature>
<evidence type="ECO:0000256" key="5">
    <source>
        <dbReference type="ARBA" id="ARBA00022692"/>
    </source>
</evidence>
<evidence type="ECO:0000256" key="7">
    <source>
        <dbReference type="ARBA" id="ARBA00022989"/>
    </source>
</evidence>
<evidence type="ECO:0000256" key="10">
    <source>
        <dbReference type="RuleBase" id="RU363063"/>
    </source>
</evidence>
<dbReference type="PANTHER" id="PTHR11214:SF351">
    <property type="entry name" value="BETA-1,3-GALACTOSYLTRANSFERASE PVG3"/>
    <property type="match status" value="1"/>
</dbReference>
<dbReference type="AlphaFoldDB" id="A0A507EF53"/>
<evidence type="ECO:0000313" key="13">
    <source>
        <dbReference type="EMBL" id="TPX61886.1"/>
    </source>
</evidence>
<evidence type="ECO:0000256" key="1">
    <source>
        <dbReference type="ARBA" id="ARBA00004323"/>
    </source>
</evidence>
<comment type="caution">
    <text evidence="13">The sequence shown here is derived from an EMBL/GenBank/DDBJ whole genome shotgun (WGS) entry which is preliminary data.</text>
</comment>
<dbReference type="Proteomes" id="UP000318582">
    <property type="component" value="Unassembled WGS sequence"/>
</dbReference>
<evidence type="ECO:0000256" key="2">
    <source>
        <dbReference type="ARBA" id="ARBA00008661"/>
    </source>
</evidence>
<evidence type="ECO:0000256" key="6">
    <source>
        <dbReference type="ARBA" id="ARBA00022968"/>
    </source>
</evidence>
<dbReference type="PANTHER" id="PTHR11214">
    <property type="entry name" value="BETA-1,3-N-ACETYLGLUCOSAMINYLTRANSFERASE"/>
    <property type="match status" value="1"/>
</dbReference>
<keyword evidence="14" id="KW-1185">Reference proteome</keyword>
<sequence>MHALLRIPVVLPLVATILLMLLVQSTRRQVSCRVGAPLDVESVDSIASVRDEVRQLRELVENDTHRRHEDKSLSDPPGESPKTVLVGLLTVPSKLQRRALIRSTYLQIKPPEVDFFFVFGTPATLEDARLLEWEQRLYKDIIIIDCEENMDSGKTFHFFDHVARTFPDGKYPFVMKTDDDVWLHLPNLAERLQSSPRQGTYFGRSVQDSFMAGMGYAVSWDIVKWISTDSFPGENKIGQEDAMLAWWLQRGQVIKNWISEDYEFYDDPSFKEGWAHDYTPGTILVHRLKNETLFIRASAHFLEPQKTTRR</sequence>
<dbReference type="Pfam" id="PF01762">
    <property type="entry name" value="Galactosyl_T"/>
    <property type="match status" value="1"/>
</dbReference>
<evidence type="ECO:0000256" key="3">
    <source>
        <dbReference type="ARBA" id="ARBA00022676"/>
    </source>
</evidence>
<dbReference type="EC" id="2.4.1.-" evidence="10"/>
<comment type="subcellular location">
    <subcellularLocation>
        <location evidence="1 10">Golgi apparatus membrane</location>
        <topology evidence="1 10">Single-pass type II membrane protein</topology>
    </subcellularLocation>
</comment>
<name>A0A507EF53_9FUNG</name>
<reference evidence="13 14" key="1">
    <citation type="journal article" date="2019" name="Sci. Rep.">
        <title>Comparative genomics of chytrid fungi reveal insights into the obligate biotrophic and pathogenic lifestyle of Synchytrium endobioticum.</title>
        <authorList>
            <person name="van de Vossenberg B.T.L.H."/>
            <person name="Warris S."/>
            <person name="Nguyen H.D.T."/>
            <person name="van Gent-Pelzer M.P.E."/>
            <person name="Joly D.L."/>
            <person name="van de Geest H.C."/>
            <person name="Bonants P.J.M."/>
            <person name="Smith D.S."/>
            <person name="Levesque C.A."/>
            <person name="van der Lee T.A.J."/>
        </authorList>
    </citation>
    <scope>NUCLEOTIDE SEQUENCE [LARGE SCALE GENOMIC DNA]</scope>
    <source>
        <strain evidence="13 14">CBS 809.83</strain>
    </source>
</reference>
<evidence type="ECO:0000256" key="8">
    <source>
        <dbReference type="ARBA" id="ARBA00023034"/>
    </source>
</evidence>
<feature type="signal peptide" evidence="12">
    <location>
        <begin position="1"/>
        <end position="28"/>
    </location>
</feature>
<keyword evidence="4" id="KW-0808">Transferase</keyword>
<accession>A0A507EF53</accession>
<evidence type="ECO:0000256" key="11">
    <source>
        <dbReference type="SAM" id="MobiDB-lite"/>
    </source>
</evidence>